<evidence type="ECO:0000313" key="4">
    <source>
        <dbReference type="EMBL" id="EPY27647.1"/>
    </source>
</evidence>
<reference evidence="4" key="2">
    <citation type="submission" date="2013-03" db="EMBL/GenBank/DDBJ databases">
        <authorList>
            <person name="Motta M.C.M."/>
            <person name="Martins A.C.A."/>
            <person name="Preta C.M.C.C."/>
            <person name="Silva R."/>
            <person name="de Souza S.S."/>
            <person name="Klein C.C."/>
            <person name="de Almeida L.G.P."/>
            <person name="Cunha O.L."/>
            <person name="Colabardini A.C."/>
            <person name="Lima B.A."/>
            <person name="Machado C.R."/>
            <person name="Soares C.M.A."/>
            <person name="de Menezes C.B.A."/>
            <person name="Bartolomeu D.C."/>
            <person name="Grisard E.C."/>
            <person name="Fantinatti-Garboggini F."/>
            <person name="Rodrigues-Luiz G.F."/>
            <person name="Wagner G."/>
            <person name="Goldman G.H."/>
            <person name="Fietto J.L.R."/>
            <person name="Ciapina L.P."/>
            <person name="Brocchi M."/>
            <person name="Elias M.C."/>
            <person name="Goldman M.H.S."/>
            <person name="Sagot M.-F."/>
            <person name="Pereira M."/>
            <person name="Stoco P.H."/>
            <person name="Teixeira S.M.R."/>
            <person name="de Mendonca-Neto R.P."/>
            <person name="Maciel T.E.F."/>
            <person name="Mendes T.A.O."/>
            <person name="Urmenyi T.P."/>
            <person name="Teixeira M.M.G."/>
            <person name="de Camargo E.F.P."/>
            <person name="de Sousa W."/>
            <person name="Schenkman S."/>
            <person name="de Vasconcelos A.T.R."/>
        </authorList>
    </citation>
    <scope>NUCLEOTIDE SEQUENCE</scope>
</reference>
<evidence type="ECO:0000313" key="6">
    <source>
        <dbReference type="Proteomes" id="UP000015354"/>
    </source>
</evidence>
<feature type="domain" description="RING-type" evidence="2">
    <location>
        <begin position="242"/>
        <end position="293"/>
    </location>
</feature>
<dbReference type="PANTHER" id="PTHR45943">
    <property type="entry name" value="E3 UBIQUITIN-PROTEIN LIGASE MYCBP2"/>
    <property type="match status" value="1"/>
</dbReference>
<dbReference type="GO" id="GO:0005634">
    <property type="term" value="C:nucleus"/>
    <property type="evidence" value="ECO:0007669"/>
    <property type="project" value="TreeGrafter"/>
</dbReference>
<dbReference type="EMBL" id="ATMH01001555">
    <property type="protein sequence ID" value="EPY34499.1"/>
    <property type="molecule type" value="Genomic_DNA"/>
</dbReference>
<dbReference type="EMBL" id="ATMH01005646">
    <property type="protein sequence ID" value="EPY27647.1"/>
    <property type="molecule type" value="Genomic_DNA"/>
</dbReference>
<dbReference type="AlphaFoldDB" id="S9UA71"/>
<keyword evidence="1" id="KW-0862">Zinc</keyword>
<evidence type="ECO:0000313" key="5">
    <source>
        <dbReference type="EMBL" id="EPY34499.1"/>
    </source>
</evidence>
<dbReference type="SMART" id="SM00184">
    <property type="entry name" value="RING"/>
    <property type="match status" value="1"/>
</dbReference>
<protein>
    <recommendedName>
        <fullName evidence="2">RING-type domain-containing protein</fullName>
    </recommendedName>
</protein>
<keyword evidence="1" id="KW-0863">Zinc-finger</keyword>
<dbReference type="InterPro" id="IPR013083">
    <property type="entry name" value="Znf_RING/FYVE/PHD"/>
</dbReference>
<keyword evidence="6" id="KW-1185">Reference proteome</keyword>
<dbReference type="OrthoDB" id="6050183at2759"/>
<sequence>MSFIVFSTNFVFELGRSGDNALVVKGSATLPENVLCVSCWDANTFYITLKSEPQKLHKWSKHTNTQEQVGVFDCEVKKIFLFQNKIYGVPRSGHGIFIFDPICREMDTLPTHHSVSNCEPADHGLVFNDASGQLYGVHFNKGVTKVEGLQSCVLLGSLKRCAIAYVPSEKTVVGVSESGTIVRNIFPNIRRQFCSAGEATVEFDSTNNVFIFDGESKCVAPNAVGKVLLVCSIPERDEEEVCTLCLCEFDDADGVTLDCGHMFHKDCVDQWVSSWDKYKEKAEHVVFTNAVCPAGCKRLVRHPLIPQSKAIGALFGKVSRMTPGILKLMDPAKVDDDVLFYMCHSCGEPFFGGEKVCFRMLSSEPSKKPEELLCELCQRDFSCPSHKRDFVVYKCKFCCNPATNRSFATRYICDRCDKRWEKQEPDVIPCGGPASCPLGGKHKEGCYPLGCLACLTPNDIHYEHIVQPPPPSEAAV</sequence>
<accession>S9UA71</accession>
<dbReference type="Pfam" id="PF13639">
    <property type="entry name" value="zf-RING_2"/>
    <property type="match status" value="1"/>
</dbReference>
<evidence type="ECO:0000313" key="3">
    <source>
        <dbReference type="EMBL" id="EPY25001.1"/>
    </source>
</evidence>
<dbReference type="GO" id="GO:0008270">
    <property type="term" value="F:zinc ion binding"/>
    <property type="evidence" value="ECO:0007669"/>
    <property type="project" value="UniProtKB-KW"/>
</dbReference>
<proteinExistence type="predicted"/>
<dbReference type="EMBL" id="ATMH01006893">
    <property type="protein sequence ID" value="EPY25001.1"/>
    <property type="molecule type" value="Genomic_DNA"/>
</dbReference>
<gene>
    <name evidence="5" type="ORF">STCU_01555</name>
    <name evidence="4" type="ORF">STCU_05646</name>
    <name evidence="3" type="ORF">STCU_06893</name>
</gene>
<dbReference type="GO" id="GO:0061630">
    <property type="term" value="F:ubiquitin protein ligase activity"/>
    <property type="evidence" value="ECO:0007669"/>
    <property type="project" value="TreeGrafter"/>
</dbReference>
<dbReference type="GO" id="GO:0005886">
    <property type="term" value="C:plasma membrane"/>
    <property type="evidence" value="ECO:0007669"/>
    <property type="project" value="TreeGrafter"/>
</dbReference>
<comment type="caution">
    <text evidence="4">The sequence shown here is derived from an EMBL/GenBank/DDBJ whole genome shotgun (WGS) entry which is preliminary data.</text>
</comment>
<dbReference type="PANTHER" id="PTHR45943:SF2">
    <property type="entry name" value="RING-TYPE DOMAIN-CONTAINING PROTEIN"/>
    <property type="match status" value="1"/>
</dbReference>
<dbReference type="InterPro" id="IPR001841">
    <property type="entry name" value="Znf_RING"/>
</dbReference>
<dbReference type="PROSITE" id="PS50089">
    <property type="entry name" value="ZF_RING_2"/>
    <property type="match status" value="1"/>
</dbReference>
<reference evidence="4 6" key="1">
    <citation type="journal article" date="2013" name="PLoS ONE">
        <title>Predicting the Proteins of Angomonas deanei, Strigomonas culicis and Their Respective Endosymbionts Reveals New Aspects of the Trypanosomatidae Family.</title>
        <authorList>
            <person name="Motta M.C."/>
            <person name="Martins A.C."/>
            <person name="de Souza S.S."/>
            <person name="Catta-Preta C.M."/>
            <person name="Silva R."/>
            <person name="Klein C.C."/>
            <person name="de Almeida L.G."/>
            <person name="de Lima Cunha O."/>
            <person name="Ciapina L.P."/>
            <person name="Brocchi M."/>
            <person name="Colabardini A.C."/>
            <person name="de Araujo Lima B."/>
            <person name="Machado C.R."/>
            <person name="de Almeida Soares C.M."/>
            <person name="Probst C.M."/>
            <person name="de Menezes C.B."/>
            <person name="Thompson C.E."/>
            <person name="Bartholomeu D.C."/>
            <person name="Gradia D.F."/>
            <person name="Pavoni D.P."/>
            <person name="Grisard E.C."/>
            <person name="Fantinatti-Garboggini F."/>
            <person name="Marchini F.K."/>
            <person name="Rodrigues-Luiz G.F."/>
            <person name="Wagner G."/>
            <person name="Goldman G.H."/>
            <person name="Fietto J.L."/>
            <person name="Elias M.C."/>
            <person name="Goldman M.H."/>
            <person name="Sagot M.F."/>
            <person name="Pereira M."/>
            <person name="Stoco P.H."/>
            <person name="de Mendonca-Neto R.P."/>
            <person name="Teixeira S.M."/>
            <person name="Maciel T.E."/>
            <person name="de Oliveira Mendes T.A."/>
            <person name="Urmenyi T.P."/>
            <person name="de Souza W."/>
            <person name="Schenkman S."/>
            <person name="de Vasconcelos A.T."/>
        </authorList>
    </citation>
    <scope>NUCLEOTIDE SEQUENCE [LARGE SCALE GENOMIC DNA]</scope>
</reference>
<name>S9UA71_9TRYP</name>
<evidence type="ECO:0000259" key="2">
    <source>
        <dbReference type="PROSITE" id="PS50089"/>
    </source>
</evidence>
<organism evidence="4 6">
    <name type="scientific">Strigomonas culicis</name>
    <dbReference type="NCBI Taxonomy" id="28005"/>
    <lineage>
        <taxon>Eukaryota</taxon>
        <taxon>Discoba</taxon>
        <taxon>Euglenozoa</taxon>
        <taxon>Kinetoplastea</taxon>
        <taxon>Metakinetoplastina</taxon>
        <taxon>Trypanosomatida</taxon>
        <taxon>Trypanosomatidae</taxon>
        <taxon>Strigomonadinae</taxon>
        <taxon>Strigomonas</taxon>
    </lineage>
</organism>
<dbReference type="Gene3D" id="3.30.40.10">
    <property type="entry name" value="Zinc/RING finger domain, C3HC4 (zinc finger)"/>
    <property type="match status" value="1"/>
</dbReference>
<dbReference type="SUPFAM" id="SSF57850">
    <property type="entry name" value="RING/U-box"/>
    <property type="match status" value="1"/>
</dbReference>
<evidence type="ECO:0000256" key="1">
    <source>
        <dbReference type="PROSITE-ProRule" id="PRU00175"/>
    </source>
</evidence>
<keyword evidence="1" id="KW-0479">Metal-binding</keyword>
<dbReference type="Proteomes" id="UP000015354">
    <property type="component" value="Unassembled WGS sequence"/>
</dbReference>